<keyword evidence="3" id="KW-1185">Reference proteome</keyword>
<evidence type="ECO:0000259" key="1">
    <source>
        <dbReference type="Pfam" id="PF09851"/>
    </source>
</evidence>
<organism evidence="2 3">
    <name type="scientific">Pseudonocardia oceani</name>
    <dbReference type="NCBI Taxonomy" id="2792013"/>
    <lineage>
        <taxon>Bacteria</taxon>
        <taxon>Bacillati</taxon>
        <taxon>Actinomycetota</taxon>
        <taxon>Actinomycetes</taxon>
        <taxon>Pseudonocardiales</taxon>
        <taxon>Pseudonocardiaceae</taxon>
        <taxon>Pseudonocardia</taxon>
    </lineage>
</organism>
<dbReference type="RefSeq" id="WP_218596405.1">
    <property type="nucleotide sequence ID" value="NZ_JADQDE010000081.1"/>
</dbReference>
<gene>
    <name evidence="2" type="ORF">I4I82_02480</name>
</gene>
<evidence type="ECO:0000313" key="2">
    <source>
        <dbReference type="EMBL" id="MBW0126559.1"/>
    </source>
</evidence>
<accession>A0ABS6U348</accession>
<comment type="caution">
    <text evidence="2">The sequence shown here is derived from an EMBL/GenBank/DDBJ whole genome shotgun (WGS) entry which is preliminary data.</text>
</comment>
<sequence>MRERYAAGVIDDEEYARRLSTLHHWS</sequence>
<name>A0ABS6U348_9PSEU</name>
<proteinExistence type="predicted"/>
<dbReference type="Pfam" id="PF09851">
    <property type="entry name" value="SHOCT"/>
    <property type="match status" value="1"/>
</dbReference>
<dbReference type="Proteomes" id="UP000694300">
    <property type="component" value="Unassembled WGS sequence"/>
</dbReference>
<dbReference type="InterPro" id="IPR018649">
    <property type="entry name" value="SHOCT"/>
</dbReference>
<dbReference type="EMBL" id="JADQDF010000001">
    <property type="protein sequence ID" value="MBW0126559.1"/>
    <property type="molecule type" value="Genomic_DNA"/>
</dbReference>
<feature type="domain" description="SHOCT" evidence="1">
    <location>
        <begin position="2"/>
        <end position="22"/>
    </location>
</feature>
<evidence type="ECO:0000313" key="3">
    <source>
        <dbReference type="Proteomes" id="UP000694300"/>
    </source>
</evidence>
<protein>
    <submittedName>
        <fullName evidence="2">SHOCT domain-containing protein</fullName>
    </submittedName>
</protein>
<reference evidence="2 3" key="1">
    <citation type="submission" date="2020-11" db="EMBL/GenBank/DDBJ databases">
        <title>Pseudonocardia abyssalis sp. nov. and Pseudonocardia oceani sp. nov., description and phylogenomic analysis of two novel actinomycetes isolated from the deep Southern Ocean.</title>
        <authorList>
            <person name="Parra J."/>
        </authorList>
    </citation>
    <scope>NUCLEOTIDE SEQUENCE [LARGE SCALE GENOMIC DNA]</scope>
    <source>
        <strain evidence="3">KRD185</strain>
    </source>
</reference>